<keyword evidence="4" id="KW-0233">DNA recombination</keyword>
<evidence type="ECO:0000256" key="3">
    <source>
        <dbReference type="ARBA" id="ARBA00023125"/>
    </source>
</evidence>
<dbReference type="SUPFAM" id="SSF56349">
    <property type="entry name" value="DNA breaking-rejoining enzymes"/>
    <property type="match status" value="1"/>
</dbReference>
<evidence type="ECO:0000256" key="5">
    <source>
        <dbReference type="PROSITE-ProRule" id="PRU01248"/>
    </source>
</evidence>
<dbReference type="EMBL" id="JAESND010000001">
    <property type="protein sequence ID" value="MBM3114256.1"/>
    <property type="molecule type" value="Genomic_DNA"/>
</dbReference>
<name>A0ABS2BF82_9NEIS</name>
<dbReference type="PANTHER" id="PTHR30629:SF2">
    <property type="entry name" value="PROPHAGE INTEGRASE INTS-RELATED"/>
    <property type="match status" value="1"/>
</dbReference>
<keyword evidence="9" id="KW-1185">Reference proteome</keyword>
<gene>
    <name evidence="8" type="ORF">JMJ54_00320</name>
</gene>
<comment type="caution">
    <text evidence="8">The sequence shown here is derived from an EMBL/GenBank/DDBJ whole genome shotgun (WGS) entry which is preliminary data.</text>
</comment>
<proteinExistence type="inferred from homology"/>
<dbReference type="PROSITE" id="PS51898">
    <property type="entry name" value="TYR_RECOMBINASE"/>
    <property type="match status" value="1"/>
</dbReference>
<evidence type="ECO:0000256" key="4">
    <source>
        <dbReference type="ARBA" id="ARBA00023172"/>
    </source>
</evidence>
<dbReference type="PROSITE" id="PS51900">
    <property type="entry name" value="CB"/>
    <property type="match status" value="1"/>
</dbReference>
<dbReference type="Gene3D" id="1.10.150.130">
    <property type="match status" value="1"/>
</dbReference>
<comment type="similarity">
    <text evidence="1">Belongs to the 'phage' integrase family.</text>
</comment>
<dbReference type="InterPro" id="IPR044068">
    <property type="entry name" value="CB"/>
</dbReference>
<dbReference type="RefSeq" id="WP_203535962.1">
    <property type="nucleotide sequence ID" value="NZ_JAESND010000001.1"/>
</dbReference>
<dbReference type="InterPro" id="IPR010998">
    <property type="entry name" value="Integrase_recombinase_N"/>
</dbReference>
<dbReference type="InterPro" id="IPR002104">
    <property type="entry name" value="Integrase_catalytic"/>
</dbReference>
<organism evidence="8 9">
    <name type="scientific">Jeongeupia naejangsanensis</name>
    <dbReference type="NCBI Taxonomy" id="613195"/>
    <lineage>
        <taxon>Bacteria</taxon>
        <taxon>Pseudomonadati</taxon>
        <taxon>Pseudomonadota</taxon>
        <taxon>Betaproteobacteria</taxon>
        <taxon>Neisseriales</taxon>
        <taxon>Chitinibacteraceae</taxon>
        <taxon>Jeongeupia</taxon>
    </lineage>
</organism>
<keyword evidence="2" id="KW-0229">DNA integration</keyword>
<evidence type="ECO:0000259" key="6">
    <source>
        <dbReference type="PROSITE" id="PS51898"/>
    </source>
</evidence>
<dbReference type="InterPro" id="IPR011010">
    <property type="entry name" value="DNA_brk_join_enz"/>
</dbReference>
<evidence type="ECO:0000259" key="7">
    <source>
        <dbReference type="PROSITE" id="PS51900"/>
    </source>
</evidence>
<feature type="domain" description="Core-binding (CB)" evidence="7">
    <location>
        <begin position="82"/>
        <end position="161"/>
    </location>
</feature>
<dbReference type="Pfam" id="PF14659">
    <property type="entry name" value="Phage_int_SAM_3"/>
    <property type="match status" value="1"/>
</dbReference>
<feature type="domain" description="Tyr recombinase" evidence="6">
    <location>
        <begin position="186"/>
        <end position="376"/>
    </location>
</feature>
<dbReference type="PANTHER" id="PTHR30629">
    <property type="entry name" value="PROPHAGE INTEGRASE"/>
    <property type="match status" value="1"/>
</dbReference>
<evidence type="ECO:0000313" key="8">
    <source>
        <dbReference type="EMBL" id="MBM3114256.1"/>
    </source>
</evidence>
<sequence>MGGKWPGVNAVSETSIEITFSYRGVRCRERIKLQPTPANLKRVAQHRAAVLEAIALGTFDYTVTFPDSTRARMFAERLGQVETVEDYLCAWFDQQSLTLKASTLHDYRMTIFNHLIPAFGSMRLSDLKRPVIRNWCNTLTAGNKRIANMLSPLRIALNDAVDDEMIESNPLHDWTYRRKTAPRRIDDVDPLSSSEQTSILANLEGAARNLVQFAFWTGLRTSELIALEWKDIDWIRSVARINKAKTAHAKEPETPKTRAGAREVKLLPMALQALDAQKEHSLLHPSGLIWLNPRSNLPWKGPNGIRKSIWLPALERAGVRYRRPYQTRHTYASMMLSAGEAPMWVAVQMGHADWTMIARVYGRWLPDASPQAGLKANATFGQDAVITNGC</sequence>
<protein>
    <submittedName>
        <fullName evidence="8">DUF3596 domain-containing protein</fullName>
    </submittedName>
</protein>
<keyword evidence="3 5" id="KW-0238">DNA-binding</keyword>
<dbReference type="InterPro" id="IPR013762">
    <property type="entry name" value="Integrase-like_cat_sf"/>
</dbReference>
<evidence type="ECO:0000256" key="1">
    <source>
        <dbReference type="ARBA" id="ARBA00008857"/>
    </source>
</evidence>
<evidence type="ECO:0000256" key="2">
    <source>
        <dbReference type="ARBA" id="ARBA00022908"/>
    </source>
</evidence>
<dbReference type="CDD" id="cd01189">
    <property type="entry name" value="INT_ICEBs1_C_like"/>
    <property type="match status" value="1"/>
</dbReference>
<dbReference type="Pfam" id="PF12167">
    <property type="entry name" value="Arm-DNA-bind_2"/>
    <property type="match status" value="1"/>
</dbReference>
<reference evidence="8 9" key="1">
    <citation type="submission" date="2021-01" db="EMBL/GenBank/DDBJ databases">
        <title>Draft Genome Sequence and Polyhydroxyalkanoate Biosynthetic Potential of Jeongeupia naejangsanensis Type Strain DSM 24253.</title>
        <authorList>
            <person name="Turrini P."/>
            <person name="Artuso I."/>
            <person name="Lugli G.A."/>
            <person name="Frangipani E."/>
            <person name="Ventura M."/>
            <person name="Visca P."/>
        </authorList>
    </citation>
    <scope>NUCLEOTIDE SEQUENCE [LARGE SCALE GENOMIC DNA]</scope>
    <source>
        <strain evidence="8 9">DSM 24253</strain>
    </source>
</reference>
<evidence type="ECO:0000313" key="9">
    <source>
        <dbReference type="Proteomes" id="UP000809431"/>
    </source>
</evidence>
<accession>A0ABS2BF82</accession>
<dbReference type="InterPro" id="IPR004107">
    <property type="entry name" value="Integrase_SAM-like_N"/>
</dbReference>
<dbReference type="Pfam" id="PF00589">
    <property type="entry name" value="Phage_integrase"/>
    <property type="match status" value="1"/>
</dbReference>
<dbReference type="InterPro" id="IPR022000">
    <property type="entry name" value="Min27-like_integrase_DNA_bind"/>
</dbReference>
<dbReference type="Proteomes" id="UP000809431">
    <property type="component" value="Unassembled WGS sequence"/>
</dbReference>
<dbReference type="InterPro" id="IPR050808">
    <property type="entry name" value="Phage_Integrase"/>
</dbReference>
<dbReference type="Gene3D" id="1.10.443.10">
    <property type="entry name" value="Intergrase catalytic core"/>
    <property type="match status" value="1"/>
</dbReference>